<keyword evidence="2" id="KW-1003">Cell membrane</keyword>
<evidence type="ECO:0000256" key="6">
    <source>
        <dbReference type="ARBA" id="ARBA00022989"/>
    </source>
</evidence>
<dbReference type="GO" id="GO:0005549">
    <property type="term" value="F:odorant binding"/>
    <property type="evidence" value="ECO:0007669"/>
    <property type="project" value="InterPro"/>
</dbReference>
<feature type="transmembrane region" description="Helical" evidence="10">
    <location>
        <begin position="78"/>
        <end position="97"/>
    </location>
</feature>
<evidence type="ECO:0000256" key="7">
    <source>
        <dbReference type="ARBA" id="ARBA00023136"/>
    </source>
</evidence>
<evidence type="ECO:0000256" key="2">
    <source>
        <dbReference type="ARBA" id="ARBA00022475"/>
    </source>
</evidence>
<keyword evidence="8 10" id="KW-0675">Receptor</keyword>
<protein>
    <recommendedName>
        <fullName evidence="10">Odorant receptor</fullName>
    </recommendedName>
</protein>
<dbReference type="GO" id="GO:0004984">
    <property type="term" value="F:olfactory receptor activity"/>
    <property type="evidence" value="ECO:0007669"/>
    <property type="project" value="InterPro"/>
</dbReference>
<feature type="transmembrane region" description="Helical" evidence="10">
    <location>
        <begin position="280"/>
        <end position="301"/>
    </location>
</feature>
<dbReference type="AlphaFoldDB" id="A0AAV7IBY1"/>
<evidence type="ECO:0000256" key="8">
    <source>
        <dbReference type="ARBA" id="ARBA00023170"/>
    </source>
</evidence>
<dbReference type="GO" id="GO:0007165">
    <property type="term" value="P:signal transduction"/>
    <property type="evidence" value="ECO:0007669"/>
    <property type="project" value="UniProtKB-KW"/>
</dbReference>
<proteinExistence type="inferred from homology"/>
<evidence type="ECO:0000256" key="1">
    <source>
        <dbReference type="ARBA" id="ARBA00004651"/>
    </source>
</evidence>
<comment type="caution">
    <text evidence="11">The sequence shown here is derived from an EMBL/GenBank/DDBJ whole genome shotgun (WGS) entry which is preliminary data.</text>
</comment>
<evidence type="ECO:0000256" key="9">
    <source>
        <dbReference type="ARBA" id="ARBA00023224"/>
    </source>
</evidence>
<keyword evidence="9 10" id="KW-0807">Transducer</keyword>
<comment type="similarity">
    <text evidence="10">Belongs to the insect chemoreceptor superfamily. Heteromeric odorant receptor channel (TC 1.A.69) family.</text>
</comment>
<accession>A0AAV7IBY1</accession>
<dbReference type="PANTHER" id="PTHR21137">
    <property type="entry name" value="ODORANT RECEPTOR"/>
    <property type="match status" value="1"/>
</dbReference>
<dbReference type="InterPro" id="IPR004117">
    <property type="entry name" value="7tm6_olfct_rcpt"/>
</dbReference>
<sequence length="410" mass="48033">MSRLEIINSVPFDEFFNAEIRMLRYMGLLHFKRIFSSQEESEYWWEKITPLFGIITLSLMLYFLTVALIQIIAYDITLAPEMFTALLSASLCCFKALRCWTHRKELFNFIRKLKVLWETASSKQLITEPILDSVLYAKSLRNQLTVGLLLLVVTYGFSPYVVFIDHFISHRDEYFFNFSIIIYPISYPFTVNTFPRYFICLIFEQTILLLCYIYWLCGDVMFMQLTTHVSIHSTILANRLLSLNGTALNDFTNNKNHEELTNIASEHHQQFLYCQWLQRFFSPIVLFVTLINAANLCFSLFRVDQEINQKNWSGLLVNAIHLLAVLGQTILYCMHAEMLTVKLENVGEAIYFCDWTGSSKKFKTMVLMIMKRAQKEYKFTVYGIITFNLNQFTKIVNAAMSYFTLLRSFG</sequence>
<evidence type="ECO:0000256" key="10">
    <source>
        <dbReference type="RuleBase" id="RU351113"/>
    </source>
</evidence>
<dbReference type="Proteomes" id="UP000826195">
    <property type="component" value="Unassembled WGS sequence"/>
</dbReference>
<reference evidence="11 12" key="1">
    <citation type="journal article" date="2021" name="J. Hered.">
        <title>A chromosome-level genome assembly of the parasitoid wasp, Cotesia glomerata (Hymenoptera: Braconidae).</title>
        <authorList>
            <person name="Pinto B.J."/>
            <person name="Weis J.J."/>
            <person name="Gamble T."/>
            <person name="Ode P.J."/>
            <person name="Paul R."/>
            <person name="Zaspel J.M."/>
        </authorList>
    </citation>
    <scope>NUCLEOTIDE SEQUENCE [LARGE SCALE GENOMIC DNA]</scope>
    <source>
        <strain evidence="11">CgM1</strain>
    </source>
</reference>
<keyword evidence="7 10" id="KW-0472">Membrane</keyword>
<evidence type="ECO:0000313" key="11">
    <source>
        <dbReference type="EMBL" id="KAH0549148.1"/>
    </source>
</evidence>
<dbReference type="Pfam" id="PF02949">
    <property type="entry name" value="7tm_6"/>
    <property type="match status" value="1"/>
</dbReference>
<feature type="transmembrane region" description="Helical" evidence="10">
    <location>
        <begin position="197"/>
        <end position="215"/>
    </location>
</feature>
<comment type="caution">
    <text evidence="10">Lacks conserved residue(s) required for the propagation of feature annotation.</text>
</comment>
<feature type="transmembrane region" description="Helical" evidence="10">
    <location>
        <begin position="146"/>
        <end position="168"/>
    </location>
</feature>
<comment type="subcellular location">
    <subcellularLocation>
        <location evidence="1 10">Cell membrane</location>
        <topology evidence="1 10">Multi-pass membrane protein</topology>
    </subcellularLocation>
</comment>
<keyword evidence="12" id="KW-1185">Reference proteome</keyword>
<evidence type="ECO:0000256" key="3">
    <source>
        <dbReference type="ARBA" id="ARBA00022606"/>
    </source>
</evidence>
<name>A0AAV7IBY1_COTGL</name>
<evidence type="ECO:0000256" key="4">
    <source>
        <dbReference type="ARBA" id="ARBA00022692"/>
    </source>
</evidence>
<evidence type="ECO:0000313" key="12">
    <source>
        <dbReference type="Proteomes" id="UP000826195"/>
    </source>
</evidence>
<organism evidence="11 12">
    <name type="scientific">Cotesia glomerata</name>
    <name type="common">Lepidopteran parasitic wasp</name>
    <name type="synonym">Apanteles glomeratus</name>
    <dbReference type="NCBI Taxonomy" id="32391"/>
    <lineage>
        <taxon>Eukaryota</taxon>
        <taxon>Metazoa</taxon>
        <taxon>Ecdysozoa</taxon>
        <taxon>Arthropoda</taxon>
        <taxon>Hexapoda</taxon>
        <taxon>Insecta</taxon>
        <taxon>Pterygota</taxon>
        <taxon>Neoptera</taxon>
        <taxon>Endopterygota</taxon>
        <taxon>Hymenoptera</taxon>
        <taxon>Apocrita</taxon>
        <taxon>Ichneumonoidea</taxon>
        <taxon>Braconidae</taxon>
        <taxon>Microgastrinae</taxon>
        <taxon>Cotesia</taxon>
    </lineage>
</organism>
<dbReference type="GO" id="GO:0005886">
    <property type="term" value="C:plasma membrane"/>
    <property type="evidence" value="ECO:0007669"/>
    <property type="project" value="UniProtKB-SubCell"/>
</dbReference>
<keyword evidence="4 10" id="KW-0812">Transmembrane</keyword>
<keyword evidence="5 10" id="KW-0552">Olfaction</keyword>
<evidence type="ECO:0000256" key="5">
    <source>
        <dbReference type="ARBA" id="ARBA00022725"/>
    </source>
</evidence>
<dbReference type="EMBL" id="JAHXZJ010001864">
    <property type="protein sequence ID" value="KAH0549148.1"/>
    <property type="molecule type" value="Genomic_DNA"/>
</dbReference>
<dbReference type="PANTHER" id="PTHR21137:SF35">
    <property type="entry name" value="ODORANT RECEPTOR 19A-RELATED"/>
    <property type="match status" value="1"/>
</dbReference>
<feature type="transmembrane region" description="Helical" evidence="10">
    <location>
        <begin position="51"/>
        <end position="72"/>
    </location>
</feature>
<keyword evidence="6 10" id="KW-1133">Transmembrane helix</keyword>
<keyword evidence="3 10" id="KW-0716">Sensory transduction</keyword>
<feature type="transmembrane region" description="Helical" evidence="10">
    <location>
        <begin position="313"/>
        <end position="332"/>
    </location>
</feature>
<gene>
    <name evidence="11" type="ORF">KQX54_006559</name>
</gene>